<organism evidence="3 4">
    <name type="scientific">Leptospira jelokensis</name>
    <dbReference type="NCBI Taxonomy" id="2484931"/>
    <lineage>
        <taxon>Bacteria</taxon>
        <taxon>Pseudomonadati</taxon>
        <taxon>Spirochaetota</taxon>
        <taxon>Spirochaetia</taxon>
        <taxon>Leptospirales</taxon>
        <taxon>Leptospiraceae</taxon>
        <taxon>Leptospira</taxon>
    </lineage>
</organism>
<dbReference type="SMART" id="SM00271">
    <property type="entry name" value="DnaJ"/>
    <property type="match status" value="1"/>
</dbReference>
<dbReference type="InterPro" id="IPR036869">
    <property type="entry name" value="J_dom_sf"/>
</dbReference>
<dbReference type="EMBL" id="RQGH01000011">
    <property type="protein sequence ID" value="TGL72442.1"/>
    <property type="molecule type" value="Genomic_DNA"/>
</dbReference>
<dbReference type="Pfam" id="PF00226">
    <property type="entry name" value="DnaJ"/>
    <property type="match status" value="1"/>
</dbReference>
<dbReference type="CDD" id="cd06257">
    <property type="entry name" value="DnaJ"/>
    <property type="match status" value="1"/>
</dbReference>
<dbReference type="Gene3D" id="1.10.287.110">
    <property type="entry name" value="DnaJ domain"/>
    <property type="match status" value="1"/>
</dbReference>
<dbReference type="SUPFAM" id="SSF46565">
    <property type="entry name" value="Chaperone J-domain"/>
    <property type="match status" value="1"/>
</dbReference>
<name>A0A4Z1A9X9_9LEPT</name>
<accession>A0A4Z1A9X9</accession>
<dbReference type="AlphaFoldDB" id="A0A4Z1A9X9"/>
<protein>
    <submittedName>
        <fullName evidence="3">Molecular chaperone DnaJ</fullName>
    </submittedName>
</protein>
<dbReference type="PROSITE" id="PS50076">
    <property type="entry name" value="DNAJ_2"/>
    <property type="match status" value="1"/>
</dbReference>
<dbReference type="Proteomes" id="UP000297567">
    <property type="component" value="Unassembled WGS sequence"/>
</dbReference>
<gene>
    <name evidence="3" type="ORF">EHQ62_06415</name>
</gene>
<dbReference type="InterPro" id="IPR001623">
    <property type="entry name" value="DnaJ_domain"/>
</dbReference>
<dbReference type="RefSeq" id="WP_135641358.1">
    <property type="nucleotide sequence ID" value="NZ_RQGH01000011.1"/>
</dbReference>
<feature type="region of interest" description="Disordered" evidence="1">
    <location>
        <begin position="70"/>
        <end position="113"/>
    </location>
</feature>
<comment type="caution">
    <text evidence="3">The sequence shown here is derived from an EMBL/GenBank/DDBJ whole genome shotgun (WGS) entry which is preliminary data.</text>
</comment>
<evidence type="ECO:0000313" key="3">
    <source>
        <dbReference type="EMBL" id="TGL72442.1"/>
    </source>
</evidence>
<keyword evidence="4" id="KW-1185">Reference proteome</keyword>
<sequence length="194" mass="22588">MDKKLLLNDSLQFLGLSSGFTEAELKDSYHRLAKKYHPDTGEFTSDVMFVELNKHYESLKEFLLIHPEDSDIEPSVGERRSRKQRKSQNQSDSEEETTSQTEPGKTKPSKDPIFQEYKMAKEKETEAILRYYEKRNLHPIELSSSLNKELVQLQKDLEPVLQVYLSITKEHPTSLWAADAKSSLERLRVWWGKA</sequence>
<proteinExistence type="predicted"/>
<evidence type="ECO:0000256" key="1">
    <source>
        <dbReference type="SAM" id="MobiDB-lite"/>
    </source>
</evidence>
<evidence type="ECO:0000313" key="4">
    <source>
        <dbReference type="Proteomes" id="UP000297567"/>
    </source>
</evidence>
<reference evidence="3" key="1">
    <citation type="journal article" date="2019" name="PLoS Negl. Trop. Dis.">
        <title>Revisiting the worldwide diversity of Leptospira species in the environment.</title>
        <authorList>
            <person name="Vincent A.T."/>
            <person name="Schiettekatte O."/>
            <person name="Bourhy P."/>
            <person name="Veyrier F.J."/>
            <person name="Picardeau M."/>
        </authorList>
    </citation>
    <scope>NUCLEOTIDE SEQUENCE [LARGE SCALE GENOMIC DNA]</scope>
    <source>
        <strain evidence="3">201702451</strain>
    </source>
</reference>
<feature type="domain" description="J" evidence="2">
    <location>
        <begin position="9"/>
        <end position="64"/>
    </location>
</feature>
<evidence type="ECO:0000259" key="2">
    <source>
        <dbReference type="PROSITE" id="PS50076"/>
    </source>
</evidence>